<dbReference type="PROSITE" id="PS50949">
    <property type="entry name" value="HTH_GNTR"/>
    <property type="match status" value="1"/>
</dbReference>
<dbReference type="InterPro" id="IPR051446">
    <property type="entry name" value="HTH_trans_reg/aminotransferase"/>
</dbReference>
<dbReference type="Proteomes" id="UP000824179">
    <property type="component" value="Unassembled WGS sequence"/>
</dbReference>
<keyword evidence="5" id="KW-0804">Transcription</keyword>
<dbReference type="PANTHER" id="PTHR46577">
    <property type="entry name" value="HTH-TYPE TRANSCRIPTIONAL REGULATORY PROTEIN GABR"/>
    <property type="match status" value="1"/>
</dbReference>
<dbReference type="EMBL" id="DVHB01000106">
    <property type="protein sequence ID" value="HIR39952.1"/>
    <property type="molecule type" value="Genomic_DNA"/>
</dbReference>
<dbReference type="PANTHER" id="PTHR46577:SF1">
    <property type="entry name" value="HTH-TYPE TRANSCRIPTIONAL REGULATORY PROTEIN GABR"/>
    <property type="match status" value="1"/>
</dbReference>
<dbReference type="AlphaFoldDB" id="A0A9D1AGB1"/>
<dbReference type="CDD" id="cd07377">
    <property type="entry name" value="WHTH_GntR"/>
    <property type="match status" value="1"/>
</dbReference>
<feature type="domain" description="HTH gntR-type" evidence="6">
    <location>
        <begin position="9"/>
        <end position="77"/>
    </location>
</feature>
<evidence type="ECO:0000259" key="6">
    <source>
        <dbReference type="PROSITE" id="PS50949"/>
    </source>
</evidence>
<keyword evidence="3" id="KW-0805">Transcription regulation</keyword>
<name>A0A9D1AGB1_9FIRM</name>
<dbReference type="InterPro" id="IPR036388">
    <property type="entry name" value="WH-like_DNA-bd_sf"/>
</dbReference>
<dbReference type="CDD" id="cd00609">
    <property type="entry name" value="AAT_like"/>
    <property type="match status" value="1"/>
</dbReference>
<evidence type="ECO:0000256" key="4">
    <source>
        <dbReference type="ARBA" id="ARBA00023125"/>
    </source>
</evidence>
<evidence type="ECO:0000256" key="5">
    <source>
        <dbReference type="ARBA" id="ARBA00023163"/>
    </source>
</evidence>
<proteinExistence type="inferred from homology"/>
<dbReference type="InterPro" id="IPR000524">
    <property type="entry name" value="Tscrpt_reg_HTH_GntR"/>
</dbReference>
<reference evidence="7" key="2">
    <citation type="journal article" date="2021" name="PeerJ">
        <title>Extensive microbial diversity within the chicken gut microbiome revealed by metagenomics and culture.</title>
        <authorList>
            <person name="Gilroy R."/>
            <person name="Ravi A."/>
            <person name="Getino M."/>
            <person name="Pursley I."/>
            <person name="Horton D.L."/>
            <person name="Alikhan N.F."/>
            <person name="Baker D."/>
            <person name="Gharbi K."/>
            <person name="Hall N."/>
            <person name="Watson M."/>
            <person name="Adriaenssens E.M."/>
            <person name="Foster-Nyarko E."/>
            <person name="Jarju S."/>
            <person name="Secka A."/>
            <person name="Antonio M."/>
            <person name="Oren A."/>
            <person name="Chaudhuri R.R."/>
            <person name="La Ragione R."/>
            <person name="Hildebrand F."/>
            <person name="Pallen M.J."/>
        </authorList>
    </citation>
    <scope>NUCLEOTIDE SEQUENCE</scope>
    <source>
        <strain evidence="7">ChiW25-3613</strain>
    </source>
</reference>
<keyword evidence="7" id="KW-0032">Aminotransferase</keyword>
<gene>
    <name evidence="7" type="ORF">IAB90_06175</name>
</gene>
<comment type="caution">
    <text evidence="7">The sequence shown here is derived from an EMBL/GenBank/DDBJ whole genome shotgun (WGS) entry which is preliminary data.</text>
</comment>
<reference evidence="7" key="1">
    <citation type="submission" date="2020-10" db="EMBL/GenBank/DDBJ databases">
        <authorList>
            <person name="Gilroy R."/>
        </authorList>
    </citation>
    <scope>NUCLEOTIDE SEQUENCE</scope>
    <source>
        <strain evidence="7">ChiW25-3613</strain>
    </source>
</reference>
<dbReference type="SUPFAM" id="SSF53383">
    <property type="entry name" value="PLP-dependent transferases"/>
    <property type="match status" value="1"/>
</dbReference>
<evidence type="ECO:0000313" key="8">
    <source>
        <dbReference type="Proteomes" id="UP000824179"/>
    </source>
</evidence>
<dbReference type="SUPFAM" id="SSF46785">
    <property type="entry name" value="Winged helix' DNA-binding domain"/>
    <property type="match status" value="1"/>
</dbReference>
<organism evidence="7 8">
    <name type="scientific">Candidatus Coproplasma stercoripullorum</name>
    <dbReference type="NCBI Taxonomy" id="2840751"/>
    <lineage>
        <taxon>Bacteria</taxon>
        <taxon>Bacillati</taxon>
        <taxon>Bacillota</taxon>
        <taxon>Clostridia</taxon>
        <taxon>Eubacteriales</taxon>
        <taxon>Candidatus Coproplasma</taxon>
    </lineage>
</organism>
<dbReference type="GO" id="GO:0008483">
    <property type="term" value="F:transaminase activity"/>
    <property type="evidence" value="ECO:0007669"/>
    <property type="project" value="UniProtKB-KW"/>
</dbReference>
<dbReference type="Pfam" id="PF00392">
    <property type="entry name" value="GntR"/>
    <property type="match status" value="1"/>
</dbReference>
<dbReference type="SMART" id="SM00345">
    <property type="entry name" value="HTH_GNTR"/>
    <property type="match status" value="1"/>
</dbReference>
<dbReference type="InterPro" id="IPR015424">
    <property type="entry name" value="PyrdxlP-dep_Trfase"/>
</dbReference>
<dbReference type="GO" id="GO:0003677">
    <property type="term" value="F:DNA binding"/>
    <property type="evidence" value="ECO:0007669"/>
    <property type="project" value="UniProtKB-KW"/>
</dbReference>
<evidence type="ECO:0000256" key="2">
    <source>
        <dbReference type="ARBA" id="ARBA00022898"/>
    </source>
</evidence>
<evidence type="ECO:0000256" key="1">
    <source>
        <dbReference type="ARBA" id="ARBA00005384"/>
    </source>
</evidence>
<sequence>MFSYDLSGKNKYYTLYENIRGDILRGAFKAGEKLPGKRTLAGELGVSVVTVQTAYDQLLAEGYITSKERSGYFVCPLDIEYRAPRAETDIAVQTGDAAEMSSYIADFVRGTAPAELFPFSSWARLMRSVLADCGEHLLERVPEGGDSELKSAISAYLYRARGIVVEPRYIVIGAGAEQLYGTIVQLIGRDRSYAVEDPGYRKISETYKLNGARCAHIPVNSDGIDVEAAVSSGADVLHISPAHQFPTGAVTPASVRVRLINAAERRGGYIVEDDYDSEFRLIGKPLQNMYAVSPERVVYVNTFSKTLAPSMRMGYMVLPPALYAHYVEVFGKNSCCVPLFEQKALARMISGGIFERHINRMKNYYRGVREELLKALSVLGCPHEVCDTASGLHFTVKFPNAPSDGYIKERAARAGINIRCLSDYLFKERADCKNTVVVNYSGINLKTAQSLSSVLGHI</sequence>
<dbReference type="InterPro" id="IPR015421">
    <property type="entry name" value="PyrdxlP-dep_Trfase_major"/>
</dbReference>
<comment type="similarity">
    <text evidence="1">In the C-terminal section; belongs to the class-I pyridoxal-phosphate-dependent aminotransferase family.</text>
</comment>
<dbReference type="InterPro" id="IPR036390">
    <property type="entry name" value="WH_DNA-bd_sf"/>
</dbReference>
<evidence type="ECO:0000313" key="7">
    <source>
        <dbReference type="EMBL" id="HIR39952.1"/>
    </source>
</evidence>
<dbReference type="Gene3D" id="3.40.640.10">
    <property type="entry name" value="Type I PLP-dependent aspartate aminotransferase-like (Major domain)"/>
    <property type="match status" value="1"/>
</dbReference>
<keyword evidence="7" id="KW-0808">Transferase</keyword>
<evidence type="ECO:0000256" key="3">
    <source>
        <dbReference type="ARBA" id="ARBA00023015"/>
    </source>
</evidence>
<keyword evidence="2" id="KW-0663">Pyridoxal phosphate</keyword>
<dbReference type="GO" id="GO:0003700">
    <property type="term" value="F:DNA-binding transcription factor activity"/>
    <property type="evidence" value="ECO:0007669"/>
    <property type="project" value="InterPro"/>
</dbReference>
<keyword evidence="4" id="KW-0238">DNA-binding</keyword>
<accession>A0A9D1AGB1</accession>
<dbReference type="Gene3D" id="1.10.10.10">
    <property type="entry name" value="Winged helix-like DNA-binding domain superfamily/Winged helix DNA-binding domain"/>
    <property type="match status" value="1"/>
</dbReference>
<protein>
    <submittedName>
        <fullName evidence="7">PLP-dependent aminotransferase family protein</fullName>
    </submittedName>
</protein>